<dbReference type="Pfam" id="PF24018">
    <property type="entry name" value="DUF7331"/>
    <property type="match status" value="1"/>
</dbReference>
<dbReference type="OrthoDB" id="198267at2157"/>
<feature type="region of interest" description="Disordered" evidence="1">
    <location>
        <begin position="1"/>
        <end position="22"/>
    </location>
</feature>
<dbReference type="Proteomes" id="UP000509750">
    <property type="component" value="Chromosome"/>
</dbReference>
<proteinExistence type="predicted"/>
<sequence>MSDPTDSTRDSTGADERPDEAVETVEAYEDDGRVVLYDAANPLAWVEASLAVSLSELA</sequence>
<accession>A0A7D5GIP2</accession>
<reference evidence="2 3" key="1">
    <citation type="submission" date="2020-07" db="EMBL/GenBank/DDBJ databases">
        <title>Gai3-2, isolated from salt lake.</title>
        <authorList>
            <person name="Cui H."/>
            <person name="Shi X."/>
        </authorList>
    </citation>
    <scope>NUCLEOTIDE SEQUENCE [LARGE SCALE GENOMIC DNA]</scope>
    <source>
        <strain evidence="2 3">Gai3-2</strain>
    </source>
</reference>
<gene>
    <name evidence="2" type="ORF">HUG10_01450</name>
</gene>
<evidence type="ECO:0000256" key="1">
    <source>
        <dbReference type="SAM" id="MobiDB-lite"/>
    </source>
</evidence>
<dbReference type="EMBL" id="CP058529">
    <property type="protein sequence ID" value="QLG26284.1"/>
    <property type="molecule type" value="Genomic_DNA"/>
</dbReference>
<keyword evidence="3" id="KW-1185">Reference proteome</keyword>
<evidence type="ECO:0000313" key="3">
    <source>
        <dbReference type="Proteomes" id="UP000509750"/>
    </source>
</evidence>
<dbReference type="GeneID" id="56027457"/>
<dbReference type="RefSeq" id="WP_179167859.1">
    <property type="nucleotide sequence ID" value="NZ_CP058529.1"/>
</dbReference>
<dbReference type="InterPro" id="IPR055755">
    <property type="entry name" value="DUF7331"/>
</dbReference>
<dbReference type="KEGG" id="halg:HUG10_01450"/>
<feature type="compositionally biased region" description="Basic and acidic residues" evidence="1">
    <location>
        <begin position="1"/>
        <end position="20"/>
    </location>
</feature>
<evidence type="ECO:0000313" key="2">
    <source>
        <dbReference type="EMBL" id="QLG26284.1"/>
    </source>
</evidence>
<name>A0A7D5GIP2_9EURY</name>
<dbReference type="AlphaFoldDB" id="A0A7D5GIP2"/>
<organism evidence="2 3">
    <name type="scientific">Halorarum halophilum</name>
    <dbReference type="NCBI Taxonomy" id="2743090"/>
    <lineage>
        <taxon>Archaea</taxon>
        <taxon>Methanobacteriati</taxon>
        <taxon>Methanobacteriota</taxon>
        <taxon>Stenosarchaea group</taxon>
        <taxon>Halobacteria</taxon>
        <taxon>Halobacteriales</taxon>
        <taxon>Haloferacaceae</taxon>
        <taxon>Halorarum</taxon>
    </lineage>
</organism>
<protein>
    <submittedName>
        <fullName evidence="2">Uncharacterized protein</fullName>
    </submittedName>
</protein>